<dbReference type="InterPro" id="IPR045851">
    <property type="entry name" value="AMP-bd_C_sf"/>
</dbReference>
<dbReference type="Proteomes" id="UP001156903">
    <property type="component" value="Unassembled WGS sequence"/>
</dbReference>
<gene>
    <name evidence="3" type="ORF">GCM10007935_18520</name>
</gene>
<dbReference type="InterPro" id="IPR000873">
    <property type="entry name" value="AMP-dep_synth/lig_dom"/>
</dbReference>
<dbReference type="EMBL" id="BSPB01000011">
    <property type="protein sequence ID" value="GLS14421.1"/>
    <property type="molecule type" value="Genomic_DNA"/>
</dbReference>
<dbReference type="Pfam" id="PF00501">
    <property type="entry name" value="AMP-binding"/>
    <property type="match status" value="1"/>
</dbReference>
<name>A0ABQ6C7X9_9BURK</name>
<dbReference type="InterPro" id="IPR028154">
    <property type="entry name" value="AMP-dep_Lig_C"/>
</dbReference>
<proteinExistence type="predicted"/>
<evidence type="ECO:0000259" key="2">
    <source>
        <dbReference type="Pfam" id="PF14535"/>
    </source>
</evidence>
<reference evidence="4" key="1">
    <citation type="journal article" date="2019" name="Int. J. Syst. Evol. Microbiol.">
        <title>The Global Catalogue of Microorganisms (GCM) 10K type strain sequencing project: providing services to taxonomists for standard genome sequencing and annotation.</title>
        <authorList>
            <consortium name="The Broad Institute Genomics Platform"/>
            <consortium name="The Broad Institute Genome Sequencing Center for Infectious Disease"/>
            <person name="Wu L."/>
            <person name="Ma J."/>
        </authorList>
    </citation>
    <scope>NUCLEOTIDE SEQUENCE [LARGE SCALE GENOMIC DNA]</scope>
    <source>
        <strain evidence="4">NBRC 109341</strain>
    </source>
</reference>
<feature type="domain" description="AMP-dependent synthetase/ligase" evidence="1">
    <location>
        <begin position="62"/>
        <end position="303"/>
    </location>
</feature>
<accession>A0ABQ6C7X9</accession>
<dbReference type="InterPro" id="IPR042099">
    <property type="entry name" value="ANL_N_sf"/>
</dbReference>
<evidence type="ECO:0000313" key="4">
    <source>
        <dbReference type="Proteomes" id="UP001156903"/>
    </source>
</evidence>
<dbReference type="Gene3D" id="3.40.50.12780">
    <property type="entry name" value="N-terminal domain of ligase-like"/>
    <property type="match status" value="1"/>
</dbReference>
<keyword evidence="4" id="KW-1185">Reference proteome</keyword>
<keyword evidence="3" id="KW-0436">Ligase</keyword>
<feature type="domain" description="AMP-dependent ligase C-terminal" evidence="2">
    <location>
        <begin position="352"/>
        <end position="443"/>
    </location>
</feature>
<dbReference type="Gene3D" id="3.30.300.30">
    <property type="match status" value="1"/>
</dbReference>
<dbReference type="Pfam" id="PF14535">
    <property type="entry name" value="AMP-binding_C_2"/>
    <property type="match status" value="1"/>
</dbReference>
<organism evidence="3 4">
    <name type="scientific">Hydrogenophaga electricum</name>
    <dbReference type="NCBI Taxonomy" id="1230953"/>
    <lineage>
        <taxon>Bacteria</taxon>
        <taxon>Pseudomonadati</taxon>
        <taxon>Pseudomonadota</taxon>
        <taxon>Betaproteobacteria</taxon>
        <taxon>Burkholderiales</taxon>
        <taxon>Comamonadaceae</taxon>
        <taxon>Hydrogenophaga</taxon>
    </lineage>
</organism>
<comment type="caution">
    <text evidence="3">The sequence shown here is derived from an EMBL/GenBank/DDBJ whole genome shotgun (WGS) entry which is preliminary data.</text>
</comment>
<dbReference type="SUPFAM" id="SSF56801">
    <property type="entry name" value="Acetyl-CoA synthetase-like"/>
    <property type="match status" value="1"/>
</dbReference>
<dbReference type="PANTHER" id="PTHR43845">
    <property type="entry name" value="BLR5969 PROTEIN"/>
    <property type="match status" value="1"/>
</dbReference>
<dbReference type="PANTHER" id="PTHR43845:SF1">
    <property type="entry name" value="BLR5969 PROTEIN"/>
    <property type="match status" value="1"/>
</dbReference>
<protein>
    <submittedName>
        <fullName evidence="3">Phenylacetate--CoA ligase</fullName>
    </submittedName>
</protein>
<evidence type="ECO:0000259" key="1">
    <source>
        <dbReference type="Pfam" id="PF00501"/>
    </source>
</evidence>
<dbReference type="RefSeq" id="WP_284307553.1">
    <property type="nucleotide sequence ID" value="NZ_BSPB01000011.1"/>
</dbReference>
<sequence>MVRDTPSYWNAELETLAWAEVERWQAQQIARALPAIRARSGLYRELLGAAPADPALSDLSGLQALPFTLKEHVRAAQDRASDEQPLGDNQAVPLVDIVQTLSSSGTTGKPLYYGLTRHDSDMFADAIANTWYTAGLRPHDVVAHLVALPMVAGGLPYADGFRRIGATLAWLGGFPTDRILREMRRLRCTALLATTSFGLYLAEQWASVGQETGVPSRLAKVLCGGEPGLNQPTIRERITQGLGIGHLREVMGLGDVIPAMWGECEAHEGMHFNAQKHVAIELIDPATGDVLPWAAGATGEIVYTAFNREATPMVRYRSRDHALVVGVDCACGRTSPRIRCIGRTDDMLIYKGMNVFPTAIRDLVTARFAADVEPMLRIWKESADQVRFDDPIAIDVEASPSVAAAQYAGLGQAIESEIRNQMQVRVRVTVTPPGSLPKSAYKNSLLAVRSAPPAR</sequence>
<dbReference type="GO" id="GO:0016874">
    <property type="term" value="F:ligase activity"/>
    <property type="evidence" value="ECO:0007669"/>
    <property type="project" value="UniProtKB-KW"/>
</dbReference>
<evidence type="ECO:0000313" key="3">
    <source>
        <dbReference type="EMBL" id="GLS14421.1"/>
    </source>
</evidence>